<keyword evidence="5 7" id="KW-0472">Membrane</keyword>
<dbReference type="PROSITE" id="PS50283">
    <property type="entry name" value="NA_SOLUT_SYMP_3"/>
    <property type="match status" value="1"/>
</dbReference>
<dbReference type="NCBIfam" id="TIGR00813">
    <property type="entry name" value="sss"/>
    <property type="match status" value="1"/>
</dbReference>
<feature type="transmembrane region" description="Helical" evidence="7">
    <location>
        <begin position="154"/>
        <end position="175"/>
    </location>
</feature>
<name>A0A9X3N9S9_9ACTN</name>
<dbReference type="EMBL" id="JAPDDP010000036">
    <property type="protein sequence ID" value="MDA0182488.1"/>
    <property type="molecule type" value="Genomic_DNA"/>
</dbReference>
<evidence type="ECO:0000256" key="3">
    <source>
        <dbReference type="ARBA" id="ARBA00022692"/>
    </source>
</evidence>
<gene>
    <name evidence="8" type="ORF">OJ997_19420</name>
</gene>
<dbReference type="GO" id="GO:0005412">
    <property type="term" value="F:D-glucose:sodium symporter activity"/>
    <property type="evidence" value="ECO:0007669"/>
    <property type="project" value="TreeGrafter"/>
</dbReference>
<dbReference type="RefSeq" id="WP_270026856.1">
    <property type="nucleotide sequence ID" value="NZ_JAPDDP010000036.1"/>
</dbReference>
<feature type="transmembrane region" description="Helical" evidence="7">
    <location>
        <begin position="477"/>
        <end position="497"/>
    </location>
</feature>
<reference evidence="8" key="1">
    <citation type="submission" date="2022-10" db="EMBL/GenBank/DDBJ databases">
        <title>The WGS of Solirubrobacter phytolaccae KCTC 29190.</title>
        <authorList>
            <person name="Jiang Z."/>
        </authorList>
    </citation>
    <scope>NUCLEOTIDE SEQUENCE</scope>
    <source>
        <strain evidence="8">KCTC 29190</strain>
    </source>
</reference>
<protein>
    <submittedName>
        <fullName evidence="8">Sodium:solute symporter family protein</fullName>
    </submittedName>
</protein>
<keyword evidence="3 7" id="KW-0812">Transmembrane</keyword>
<evidence type="ECO:0000256" key="5">
    <source>
        <dbReference type="ARBA" id="ARBA00023136"/>
    </source>
</evidence>
<dbReference type="CDD" id="cd11478">
    <property type="entry name" value="SLC5sbd_u2"/>
    <property type="match status" value="1"/>
</dbReference>
<feature type="transmembrane region" description="Helical" evidence="7">
    <location>
        <begin position="243"/>
        <end position="262"/>
    </location>
</feature>
<feature type="transmembrane region" description="Helical" evidence="7">
    <location>
        <begin position="532"/>
        <end position="548"/>
    </location>
</feature>
<dbReference type="PANTHER" id="PTHR11819">
    <property type="entry name" value="SOLUTE CARRIER FAMILY 5"/>
    <property type="match status" value="1"/>
</dbReference>
<dbReference type="Proteomes" id="UP001147653">
    <property type="component" value="Unassembled WGS sequence"/>
</dbReference>
<feature type="transmembrane region" description="Helical" evidence="7">
    <location>
        <begin position="382"/>
        <end position="408"/>
    </location>
</feature>
<dbReference type="AlphaFoldDB" id="A0A9X3N9S9"/>
<keyword evidence="4 7" id="KW-1133">Transmembrane helix</keyword>
<dbReference type="Gene3D" id="1.20.1730.10">
    <property type="entry name" value="Sodium/glucose cotransporter"/>
    <property type="match status" value="1"/>
</dbReference>
<feature type="transmembrane region" description="Helical" evidence="7">
    <location>
        <begin position="414"/>
        <end position="436"/>
    </location>
</feature>
<feature type="transmembrane region" description="Helical" evidence="7">
    <location>
        <begin position="293"/>
        <end position="313"/>
    </location>
</feature>
<evidence type="ECO:0000256" key="2">
    <source>
        <dbReference type="ARBA" id="ARBA00006434"/>
    </source>
</evidence>
<evidence type="ECO:0000256" key="4">
    <source>
        <dbReference type="ARBA" id="ARBA00022989"/>
    </source>
</evidence>
<feature type="transmembrane region" description="Helical" evidence="7">
    <location>
        <begin position="46"/>
        <end position="63"/>
    </location>
</feature>
<feature type="transmembrane region" description="Helical" evidence="7">
    <location>
        <begin position="83"/>
        <end position="104"/>
    </location>
</feature>
<feature type="transmembrane region" description="Helical" evidence="7">
    <location>
        <begin position="125"/>
        <end position="148"/>
    </location>
</feature>
<comment type="similarity">
    <text evidence="2 6">Belongs to the sodium:solute symporter (SSF) (TC 2.A.21) family.</text>
</comment>
<evidence type="ECO:0000313" key="8">
    <source>
        <dbReference type="EMBL" id="MDA0182488.1"/>
    </source>
</evidence>
<accession>A0A9X3N9S9</accession>
<dbReference type="GO" id="GO:0005886">
    <property type="term" value="C:plasma membrane"/>
    <property type="evidence" value="ECO:0007669"/>
    <property type="project" value="TreeGrafter"/>
</dbReference>
<keyword evidence="9" id="KW-1185">Reference proteome</keyword>
<feature type="transmembrane region" description="Helical" evidence="7">
    <location>
        <begin position="333"/>
        <end position="361"/>
    </location>
</feature>
<comment type="subcellular location">
    <subcellularLocation>
        <location evidence="1">Membrane</location>
        <topology evidence="1">Multi-pass membrane protein</topology>
    </subcellularLocation>
</comment>
<organism evidence="8 9">
    <name type="scientific">Solirubrobacter phytolaccae</name>
    <dbReference type="NCBI Taxonomy" id="1404360"/>
    <lineage>
        <taxon>Bacteria</taxon>
        <taxon>Bacillati</taxon>
        <taxon>Actinomycetota</taxon>
        <taxon>Thermoleophilia</taxon>
        <taxon>Solirubrobacterales</taxon>
        <taxon>Solirubrobacteraceae</taxon>
        <taxon>Solirubrobacter</taxon>
    </lineage>
</organism>
<feature type="transmembrane region" description="Helical" evidence="7">
    <location>
        <begin position="13"/>
        <end position="34"/>
    </location>
</feature>
<dbReference type="InterPro" id="IPR001734">
    <property type="entry name" value="Na/solute_symporter"/>
</dbReference>
<comment type="caution">
    <text evidence="8">The sequence shown here is derived from an EMBL/GenBank/DDBJ whole genome shotgun (WGS) entry which is preliminary data.</text>
</comment>
<proteinExistence type="inferred from homology"/>
<dbReference type="InterPro" id="IPR038377">
    <property type="entry name" value="Na/Glc_symporter_sf"/>
</dbReference>
<evidence type="ECO:0000256" key="7">
    <source>
        <dbReference type="SAM" id="Phobius"/>
    </source>
</evidence>
<feature type="transmembrane region" description="Helical" evidence="7">
    <location>
        <begin position="187"/>
        <end position="207"/>
    </location>
</feature>
<evidence type="ECO:0000313" key="9">
    <source>
        <dbReference type="Proteomes" id="UP001147653"/>
    </source>
</evidence>
<sequence length="549" mass="58753">MNDVRLDTNFVDYLIVASYFVVVLGVGFAAKRYIKSSLDYFLSGRSLPAWITGLAFISANLGATEVLGMAANGAQYGIATVNYYWIGAIPAMVFLGLVMMPFYYGSKVRSVPEYLLLRFNKQSHVFNSITFAIATILIAGVNLFALALVLKLLLGWPIIVGIIVAAVIVAAYITLGGLSSAIYNEVLQFFVILAALIPITVIGMHAVGGWDGLKEKVRAGDLGEAGLHALEGTNPGDVTNPIGATWIGIVFGLGFVLAFGYWTTNFAEVQRALSAKDLSAAQRTPLIGAIPKLFLPFVMILPGIIAVVVIEGLGSGDPNMEYNNAIPLLMNQYLPNGMLGIALTGLMASFMAGVAANVSAFNTVVTTDLVEPYLKPNMPDEWYINFGRVATIGGIVISIGTALIASSYDNLMNYLQALFSIFNAPLFATFIIGMFWKRMTPAAGLWGLIAGTATAAGLFIGYKAGWIGFGSDLDESMWGAGSAFVVDAIVTVIVTYMTKPKPIEELQGLVYGMANEDEAPKRKLAWWESPKLLGFGVLAGATALTIVFW</sequence>
<feature type="transmembrane region" description="Helical" evidence="7">
    <location>
        <begin position="443"/>
        <end position="465"/>
    </location>
</feature>
<dbReference type="Pfam" id="PF00474">
    <property type="entry name" value="SSF"/>
    <property type="match status" value="1"/>
</dbReference>
<evidence type="ECO:0000256" key="6">
    <source>
        <dbReference type="RuleBase" id="RU362091"/>
    </source>
</evidence>
<dbReference type="PANTHER" id="PTHR11819:SF195">
    <property type="entry name" value="SODIUM_GLUCOSE COTRANSPORTER 4"/>
    <property type="match status" value="1"/>
</dbReference>
<evidence type="ECO:0000256" key="1">
    <source>
        <dbReference type="ARBA" id="ARBA00004141"/>
    </source>
</evidence>